<evidence type="ECO:0000313" key="2">
    <source>
        <dbReference type="Proteomes" id="UP000738359"/>
    </source>
</evidence>
<keyword evidence="2" id="KW-1185">Reference proteome</keyword>
<accession>A0A9P6IVD0</accession>
<proteinExistence type="predicted"/>
<sequence length="135" mass="14747">MSSDRLLPDITARAVPGMLVEFTATISTPGSATNNYLVAGLEINNALFVHSETGNLALIYKMWTPLDYEVQLNCRARFYGDDGTAVGSSTMDMNFDKTQTEQLYYDVISKEALQGVVKLKVELLLTCSVDLTPGA</sequence>
<organism evidence="1 2">
    <name type="scientific">Mortierella alpina</name>
    <name type="common">Oleaginous fungus</name>
    <name type="synonym">Mortierella renispora</name>
    <dbReference type="NCBI Taxonomy" id="64518"/>
    <lineage>
        <taxon>Eukaryota</taxon>
        <taxon>Fungi</taxon>
        <taxon>Fungi incertae sedis</taxon>
        <taxon>Mucoromycota</taxon>
        <taxon>Mortierellomycotina</taxon>
        <taxon>Mortierellomycetes</taxon>
        <taxon>Mortierellales</taxon>
        <taxon>Mortierellaceae</taxon>
        <taxon>Mortierella</taxon>
    </lineage>
</organism>
<gene>
    <name evidence="1" type="ORF">BGZ70_001709</name>
</gene>
<comment type="caution">
    <text evidence="1">The sequence shown here is derived from an EMBL/GenBank/DDBJ whole genome shotgun (WGS) entry which is preliminary data.</text>
</comment>
<reference evidence="1" key="1">
    <citation type="journal article" date="2020" name="Fungal Divers.">
        <title>Resolving the Mortierellaceae phylogeny through synthesis of multi-gene phylogenetics and phylogenomics.</title>
        <authorList>
            <person name="Vandepol N."/>
            <person name="Liber J."/>
            <person name="Desiro A."/>
            <person name="Na H."/>
            <person name="Kennedy M."/>
            <person name="Barry K."/>
            <person name="Grigoriev I.V."/>
            <person name="Miller A.N."/>
            <person name="O'Donnell K."/>
            <person name="Stajich J.E."/>
            <person name="Bonito G."/>
        </authorList>
    </citation>
    <scope>NUCLEOTIDE SEQUENCE</scope>
    <source>
        <strain evidence="1">CK1249</strain>
    </source>
</reference>
<dbReference type="EMBL" id="JAAAHY010001395">
    <property type="protein sequence ID" value="KAF9949566.1"/>
    <property type="molecule type" value="Genomic_DNA"/>
</dbReference>
<evidence type="ECO:0000313" key="1">
    <source>
        <dbReference type="EMBL" id="KAF9949566.1"/>
    </source>
</evidence>
<dbReference type="AlphaFoldDB" id="A0A9P6IVD0"/>
<protein>
    <submittedName>
        <fullName evidence="1">Uncharacterized protein</fullName>
    </submittedName>
</protein>
<name>A0A9P6IVD0_MORAP</name>
<dbReference type="Proteomes" id="UP000738359">
    <property type="component" value="Unassembled WGS sequence"/>
</dbReference>